<dbReference type="OrthoDB" id="311638at2759"/>
<dbReference type="InterPro" id="IPR002067">
    <property type="entry name" value="MCP"/>
</dbReference>
<dbReference type="PANTHER" id="PTHR45635">
    <property type="entry name" value="ADP,ATP CARRIER PROTEIN 1-RELATED-RELATED"/>
    <property type="match status" value="1"/>
</dbReference>
<evidence type="ECO:0000256" key="3">
    <source>
        <dbReference type="ARBA" id="ARBA00011245"/>
    </source>
</evidence>
<comment type="function">
    <text evidence="13">ADP:ATP antiporter that mediates import of ADP into the mitochondrial matrix for ATP synthesis, and export of ATP out to fuel the cell. Cycles between the cytoplasmic-open state (c-state) and the matrix-open state (m-state): operates by the alternating access mechanism with a single substrate-binding site intermittently exposed to either the cytosolic (c-state) or matrix (m-state) side of the inner mitochondrial membrane.</text>
</comment>
<organism evidence="17 18">
    <name type="scientific">Halteria grandinella</name>
    <dbReference type="NCBI Taxonomy" id="5974"/>
    <lineage>
        <taxon>Eukaryota</taxon>
        <taxon>Sar</taxon>
        <taxon>Alveolata</taxon>
        <taxon>Ciliophora</taxon>
        <taxon>Intramacronucleata</taxon>
        <taxon>Spirotrichea</taxon>
        <taxon>Stichotrichia</taxon>
        <taxon>Sporadotrichida</taxon>
        <taxon>Halteriidae</taxon>
        <taxon>Halteria</taxon>
    </lineage>
</organism>
<keyword evidence="10" id="KW-0496">Mitochondrion</keyword>
<comment type="function">
    <text evidence="16">Catalyzes the exchange of ADP and ATP across the membrane.</text>
</comment>
<comment type="subcellular location">
    <subcellularLocation>
        <location evidence="16">Membrane</location>
        <topology evidence="16">Multi-pass membrane protein</topology>
    </subcellularLocation>
    <subcellularLocation>
        <location evidence="1">Mitochondrion inner membrane</location>
        <topology evidence="1">Multi-pass membrane protein</topology>
    </subcellularLocation>
</comment>
<sequence>MASAKAAVNPIEERDTWEERYAQSGFFNISSMAKKRIDDKRRRKGLGEIKPRDKNVYGQLIIYGTTLSLVKTLGAPLERMRIILQTRHMQNVKANERPTGTTADIYNKIIKEQGASQFWRGNNANIYKTLMQTLMRIFMYDKIKASFMPYDAHKYKGFDYFWRAAGAYSILTGLTTLFIYPLDLAHTRIACDITQKNQQRLFTTTFDAFNRTHLDEGRAGLYKGYQLAILSSVLRASLSLPVYDTLRKYTQGSDGNGFIENFNQRIGASFLSSMLISLLLYPIDTVKRCLQLNGGRGQLVQYRGTLDGFTKFYSQQGGIPAFYRGVHLFFIKELICAFAQVSIYEALSPQNFGLQ</sequence>
<dbReference type="Pfam" id="PF00153">
    <property type="entry name" value="Mito_carr"/>
    <property type="match status" value="3"/>
</dbReference>
<dbReference type="PROSITE" id="PS50920">
    <property type="entry name" value="SOLCAR"/>
    <property type="match status" value="3"/>
</dbReference>
<evidence type="ECO:0000256" key="5">
    <source>
        <dbReference type="ARBA" id="ARBA00022449"/>
    </source>
</evidence>
<accession>A0A8J8T0G3</accession>
<evidence type="ECO:0000256" key="9">
    <source>
        <dbReference type="ARBA" id="ARBA00022989"/>
    </source>
</evidence>
<dbReference type="InterPro" id="IPR002113">
    <property type="entry name" value="ADT_euk_type"/>
</dbReference>
<dbReference type="GO" id="GO:0005743">
    <property type="term" value="C:mitochondrial inner membrane"/>
    <property type="evidence" value="ECO:0007669"/>
    <property type="project" value="UniProtKB-SubCell"/>
</dbReference>
<protein>
    <recommendedName>
        <fullName evidence="16">ADP/ATP translocase</fullName>
    </recommendedName>
    <alternativeName>
        <fullName evidence="16">ADP,ATP carrier protein</fullName>
    </alternativeName>
</protein>
<dbReference type="GO" id="GO:0140021">
    <property type="term" value="P:mitochondrial ADP transmembrane transport"/>
    <property type="evidence" value="ECO:0007669"/>
    <property type="project" value="InterPro"/>
</dbReference>
<evidence type="ECO:0000256" key="8">
    <source>
        <dbReference type="ARBA" id="ARBA00022792"/>
    </source>
</evidence>
<keyword evidence="7" id="KW-0677">Repeat</keyword>
<keyword evidence="6 14" id="KW-0812">Transmembrane</keyword>
<evidence type="ECO:0000256" key="12">
    <source>
        <dbReference type="ARBA" id="ARBA00024143"/>
    </source>
</evidence>
<comment type="similarity">
    <text evidence="2 15">Belongs to the mitochondrial carrier (TC 2.A.29) family.</text>
</comment>
<feature type="repeat" description="Solcar" evidence="14">
    <location>
        <begin position="159"/>
        <end position="249"/>
    </location>
</feature>
<evidence type="ECO:0000256" key="2">
    <source>
        <dbReference type="ARBA" id="ARBA00006375"/>
    </source>
</evidence>
<evidence type="ECO:0000313" key="18">
    <source>
        <dbReference type="Proteomes" id="UP000785679"/>
    </source>
</evidence>
<keyword evidence="9" id="KW-1133">Transmembrane helix</keyword>
<evidence type="ECO:0000313" key="17">
    <source>
        <dbReference type="EMBL" id="TNV77627.1"/>
    </source>
</evidence>
<keyword evidence="4 15" id="KW-0813">Transport</keyword>
<name>A0A8J8T0G3_HALGN</name>
<dbReference type="Gene3D" id="1.50.40.10">
    <property type="entry name" value="Mitochondrial carrier domain"/>
    <property type="match status" value="1"/>
</dbReference>
<dbReference type="PRINTS" id="PR00926">
    <property type="entry name" value="MITOCARRIER"/>
</dbReference>
<evidence type="ECO:0000256" key="11">
    <source>
        <dbReference type="ARBA" id="ARBA00023136"/>
    </source>
</evidence>
<dbReference type="GO" id="GO:0005471">
    <property type="term" value="F:ATP:ADP antiporter activity"/>
    <property type="evidence" value="ECO:0007669"/>
    <property type="project" value="UniProtKB-UniRule"/>
</dbReference>
<keyword evidence="8" id="KW-0999">Mitochondrion inner membrane</keyword>
<evidence type="ECO:0000256" key="13">
    <source>
        <dbReference type="ARBA" id="ARBA00045250"/>
    </source>
</evidence>
<comment type="caution">
    <text evidence="17">The sequence shown here is derived from an EMBL/GenBank/DDBJ whole genome shotgun (WGS) entry which is preliminary data.</text>
</comment>
<dbReference type="PANTHER" id="PTHR45635:SF14">
    <property type="entry name" value="ADP_ATP TRANSLOCASE"/>
    <property type="match status" value="1"/>
</dbReference>
<dbReference type="Proteomes" id="UP000785679">
    <property type="component" value="Unassembled WGS sequence"/>
</dbReference>
<comment type="subunit">
    <text evidence="3 16">Monomer.</text>
</comment>
<evidence type="ECO:0000256" key="16">
    <source>
        <dbReference type="RuleBase" id="RU368008"/>
    </source>
</evidence>
<reference evidence="17" key="1">
    <citation type="submission" date="2019-06" db="EMBL/GenBank/DDBJ databases">
        <authorList>
            <person name="Zheng W."/>
        </authorList>
    </citation>
    <scope>NUCLEOTIDE SEQUENCE</scope>
    <source>
        <strain evidence="17">QDHG01</strain>
    </source>
</reference>
<dbReference type="InterPro" id="IPR023395">
    <property type="entry name" value="MCP_dom_sf"/>
</dbReference>
<dbReference type="GO" id="GO:1990544">
    <property type="term" value="P:mitochondrial ATP transmembrane transport"/>
    <property type="evidence" value="ECO:0007669"/>
    <property type="project" value="InterPro"/>
</dbReference>
<dbReference type="EMBL" id="RRYP01011596">
    <property type="protein sequence ID" value="TNV77627.1"/>
    <property type="molecule type" value="Genomic_DNA"/>
</dbReference>
<evidence type="ECO:0000256" key="1">
    <source>
        <dbReference type="ARBA" id="ARBA00004448"/>
    </source>
</evidence>
<keyword evidence="11 14" id="KW-0472">Membrane</keyword>
<dbReference type="InterPro" id="IPR018108">
    <property type="entry name" value="MCP_transmembrane"/>
</dbReference>
<feature type="repeat" description="Solcar" evidence="14">
    <location>
        <begin position="260"/>
        <end position="350"/>
    </location>
</feature>
<evidence type="ECO:0000256" key="6">
    <source>
        <dbReference type="ARBA" id="ARBA00022692"/>
    </source>
</evidence>
<evidence type="ECO:0000256" key="14">
    <source>
        <dbReference type="PROSITE-ProRule" id="PRU00282"/>
    </source>
</evidence>
<evidence type="ECO:0000256" key="4">
    <source>
        <dbReference type="ARBA" id="ARBA00022448"/>
    </source>
</evidence>
<keyword evidence="18" id="KW-1185">Reference proteome</keyword>
<evidence type="ECO:0000256" key="15">
    <source>
        <dbReference type="RuleBase" id="RU000488"/>
    </source>
</evidence>
<keyword evidence="5" id="KW-0050">Antiport</keyword>
<gene>
    <name evidence="17" type="ORF">FGO68_gene3479</name>
</gene>
<dbReference type="AlphaFoldDB" id="A0A8J8T0G3"/>
<comment type="catalytic activity">
    <reaction evidence="12">
        <text>ADP(in) + ATP(out) = ADP(out) + ATP(in)</text>
        <dbReference type="Rhea" id="RHEA:34999"/>
        <dbReference type="ChEBI" id="CHEBI:30616"/>
        <dbReference type="ChEBI" id="CHEBI:456216"/>
    </reaction>
    <physiologicalReaction direction="left-to-right" evidence="12">
        <dbReference type="Rhea" id="RHEA:35000"/>
    </physiologicalReaction>
</comment>
<feature type="repeat" description="Solcar" evidence="14">
    <location>
        <begin position="54"/>
        <end position="146"/>
    </location>
</feature>
<evidence type="ECO:0000256" key="10">
    <source>
        <dbReference type="ARBA" id="ARBA00023128"/>
    </source>
</evidence>
<dbReference type="SUPFAM" id="SSF103506">
    <property type="entry name" value="Mitochondrial carrier"/>
    <property type="match status" value="1"/>
</dbReference>
<proteinExistence type="inferred from homology"/>
<evidence type="ECO:0000256" key="7">
    <source>
        <dbReference type="ARBA" id="ARBA00022737"/>
    </source>
</evidence>